<accession>A0ABP6QM59</accession>
<dbReference type="PANTHER" id="PTHR43297:SF14">
    <property type="entry name" value="ATPASE AAA-TYPE CORE DOMAIN-CONTAINING PROTEIN"/>
    <property type="match status" value="1"/>
</dbReference>
<dbReference type="InterPro" id="IPR003593">
    <property type="entry name" value="AAA+_ATPase"/>
</dbReference>
<dbReference type="InterPro" id="IPR017871">
    <property type="entry name" value="ABC_transporter-like_CS"/>
</dbReference>
<evidence type="ECO:0000256" key="3">
    <source>
        <dbReference type="ARBA" id="ARBA00022448"/>
    </source>
</evidence>
<keyword evidence="9" id="KW-0472">Membrane</keyword>
<evidence type="ECO:0000313" key="12">
    <source>
        <dbReference type="Proteomes" id="UP001501237"/>
    </source>
</evidence>
<feature type="domain" description="ABC transporter" evidence="10">
    <location>
        <begin position="3"/>
        <end position="241"/>
    </location>
</feature>
<keyword evidence="4" id="KW-1003">Cell membrane</keyword>
<evidence type="ECO:0000259" key="10">
    <source>
        <dbReference type="PROSITE" id="PS50893"/>
    </source>
</evidence>
<reference evidence="12" key="1">
    <citation type="journal article" date="2019" name="Int. J. Syst. Evol. Microbiol.">
        <title>The Global Catalogue of Microorganisms (GCM) 10K type strain sequencing project: providing services to taxonomists for standard genome sequencing and annotation.</title>
        <authorList>
            <consortium name="The Broad Institute Genomics Platform"/>
            <consortium name="The Broad Institute Genome Sequencing Center for Infectious Disease"/>
            <person name="Wu L."/>
            <person name="Ma J."/>
        </authorList>
    </citation>
    <scope>NUCLEOTIDE SEQUENCE [LARGE SCALE GENOMIC DNA]</scope>
    <source>
        <strain evidence="12">JCM 9377</strain>
    </source>
</reference>
<feature type="domain" description="ABC transporter" evidence="10">
    <location>
        <begin position="240"/>
        <end position="465"/>
    </location>
</feature>
<keyword evidence="3" id="KW-0813">Transport</keyword>
<sequence length="466" mass="48969">MILTVRGLCVDHPGGRPLRGADLELAEGESVAVLGASGSGKSTLALAVMGLLPAAADVTGEIRFRGRDLTRMSDAEFSRLRGRGLGMVFQDPAAALTPGRTVGALLAEAVRVHAPSSRREAKERAGELLRSVGLAEPLAGRRPHELSGGERQRVLVALAVAHAPPLLIADEPTASLDPAQRDRVLALLRRPGTALLLITHDPVAAGAADRVLHLRDGLLRESPPTAPRVPPPRRDAPVVSGREPLLRVTALRTPLLHGIDLEVGAGEIVGLAGASGAGKSGLVGEILRLGPVDGRIEVCGRDTADLSRGERRALRARMQAVFQDAAGSLDPRMRIGRSIAEPLRIHGRPVRDRVAEVLGLVGLDPGIAGRRPAALSGGQRQRAALARAIVLGPELLLLDEPTSALDERTACEIAGLLAILRTRLGLGCLLVTHDRRLLDALADRVLGLSDGRITALRPDPNGIHAH</sequence>
<dbReference type="InterPro" id="IPR050388">
    <property type="entry name" value="ABC_Ni/Peptide_Import"/>
</dbReference>
<dbReference type="SUPFAM" id="SSF52540">
    <property type="entry name" value="P-loop containing nucleoside triphosphate hydrolases"/>
    <property type="match status" value="2"/>
</dbReference>
<evidence type="ECO:0000256" key="9">
    <source>
        <dbReference type="ARBA" id="ARBA00023136"/>
    </source>
</evidence>
<evidence type="ECO:0000256" key="4">
    <source>
        <dbReference type="ARBA" id="ARBA00022475"/>
    </source>
</evidence>
<dbReference type="SMART" id="SM00382">
    <property type="entry name" value="AAA"/>
    <property type="match status" value="2"/>
</dbReference>
<dbReference type="InterPro" id="IPR003439">
    <property type="entry name" value="ABC_transporter-like_ATP-bd"/>
</dbReference>
<keyword evidence="6" id="KW-0547">Nucleotide-binding</keyword>
<evidence type="ECO:0000313" key="11">
    <source>
        <dbReference type="EMBL" id="GAA3234801.1"/>
    </source>
</evidence>
<protein>
    <submittedName>
        <fullName evidence="11">ABC transporter ATP-binding protein</fullName>
    </submittedName>
</protein>
<evidence type="ECO:0000256" key="2">
    <source>
        <dbReference type="ARBA" id="ARBA00005417"/>
    </source>
</evidence>
<organism evidence="11 12">
    <name type="scientific">Actinocorallia longicatena</name>
    <dbReference type="NCBI Taxonomy" id="111803"/>
    <lineage>
        <taxon>Bacteria</taxon>
        <taxon>Bacillati</taxon>
        <taxon>Actinomycetota</taxon>
        <taxon>Actinomycetes</taxon>
        <taxon>Streptosporangiales</taxon>
        <taxon>Thermomonosporaceae</taxon>
        <taxon>Actinocorallia</taxon>
    </lineage>
</organism>
<proteinExistence type="inferred from homology"/>
<evidence type="ECO:0000256" key="6">
    <source>
        <dbReference type="ARBA" id="ARBA00022741"/>
    </source>
</evidence>
<keyword evidence="5" id="KW-0997">Cell inner membrane</keyword>
<comment type="caution">
    <text evidence="11">The sequence shown here is derived from an EMBL/GenBank/DDBJ whole genome shotgun (WGS) entry which is preliminary data.</text>
</comment>
<dbReference type="EMBL" id="BAAAUV010000027">
    <property type="protein sequence ID" value="GAA3234801.1"/>
    <property type="molecule type" value="Genomic_DNA"/>
</dbReference>
<evidence type="ECO:0000256" key="1">
    <source>
        <dbReference type="ARBA" id="ARBA00004202"/>
    </source>
</evidence>
<dbReference type="RefSeq" id="WP_344836709.1">
    <property type="nucleotide sequence ID" value="NZ_BAAAUV010000027.1"/>
</dbReference>
<evidence type="ECO:0000256" key="8">
    <source>
        <dbReference type="ARBA" id="ARBA00022967"/>
    </source>
</evidence>
<comment type="subcellular location">
    <subcellularLocation>
        <location evidence="1">Cell membrane</location>
        <topology evidence="1">Peripheral membrane protein</topology>
    </subcellularLocation>
</comment>
<keyword evidence="7 11" id="KW-0067">ATP-binding</keyword>
<dbReference type="Gene3D" id="3.40.50.300">
    <property type="entry name" value="P-loop containing nucleotide triphosphate hydrolases"/>
    <property type="match status" value="2"/>
</dbReference>
<dbReference type="PROSITE" id="PS00211">
    <property type="entry name" value="ABC_TRANSPORTER_1"/>
    <property type="match status" value="2"/>
</dbReference>
<gene>
    <name evidence="11" type="ORF">GCM10010468_68190</name>
</gene>
<dbReference type="GO" id="GO:0005524">
    <property type="term" value="F:ATP binding"/>
    <property type="evidence" value="ECO:0007669"/>
    <property type="project" value="UniProtKB-KW"/>
</dbReference>
<evidence type="ECO:0000256" key="5">
    <source>
        <dbReference type="ARBA" id="ARBA00022519"/>
    </source>
</evidence>
<dbReference type="CDD" id="cd03257">
    <property type="entry name" value="ABC_NikE_OppD_transporters"/>
    <property type="match status" value="2"/>
</dbReference>
<keyword evidence="8" id="KW-1278">Translocase</keyword>
<dbReference type="InterPro" id="IPR027417">
    <property type="entry name" value="P-loop_NTPase"/>
</dbReference>
<name>A0ABP6QM59_9ACTN</name>
<dbReference type="PROSITE" id="PS50893">
    <property type="entry name" value="ABC_TRANSPORTER_2"/>
    <property type="match status" value="2"/>
</dbReference>
<keyword evidence="12" id="KW-1185">Reference proteome</keyword>
<comment type="similarity">
    <text evidence="2">Belongs to the ABC transporter superfamily.</text>
</comment>
<dbReference type="PANTHER" id="PTHR43297">
    <property type="entry name" value="OLIGOPEPTIDE TRANSPORT ATP-BINDING PROTEIN APPD"/>
    <property type="match status" value="1"/>
</dbReference>
<dbReference type="Pfam" id="PF00005">
    <property type="entry name" value="ABC_tran"/>
    <property type="match status" value="2"/>
</dbReference>
<dbReference type="Proteomes" id="UP001501237">
    <property type="component" value="Unassembled WGS sequence"/>
</dbReference>
<evidence type="ECO:0000256" key="7">
    <source>
        <dbReference type="ARBA" id="ARBA00022840"/>
    </source>
</evidence>